<dbReference type="InterPro" id="IPR039426">
    <property type="entry name" value="TonB-dep_rcpt-like"/>
</dbReference>
<evidence type="ECO:0000256" key="8">
    <source>
        <dbReference type="ARBA" id="ARBA00023065"/>
    </source>
</evidence>
<dbReference type="RefSeq" id="WP_269448337.1">
    <property type="nucleotide sequence ID" value="NZ_LHZT01000130.1"/>
</dbReference>
<protein>
    <recommendedName>
        <fullName evidence="18">TonB-dependent receptor</fullName>
    </recommendedName>
</protein>
<dbReference type="GO" id="GO:0015344">
    <property type="term" value="F:siderophore uptake transmembrane transporter activity"/>
    <property type="evidence" value="ECO:0007669"/>
    <property type="project" value="TreeGrafter"/>
</dbReference>
<feature type="domain" description="TonB-dependent receptor-like beta-barrel" evidence="14">
    <location>
        <begin position="257"/>
        <end position="509"/>
    </location>
</feature>
<dbReference type="InterPro" id="IPR000531">
    <property type="entry name" value="Beta-barrel_TonB"/>
</dbReference>
<keyword evidence="2" id="KW-0813">Transport</keyword>
<keyword evidence="11" id="KW-0998">Cell outer membrane</keyword>
<keyword evidence="9 12" id="KW-0798">TonB box</keyword>
<evidence type="ECO:0000256" key="3">
    <source>
        <dbReference type="ARBA" id="ARBA00022452"/>
    </source>
</evidence>
<dbReference type="InterPro" id="IPR036942">
    <property type="entry name" value="Beta-barrel_TonB_sf"/>
</dbReference>
<evidence type="ECO:0000256" key="10">
    <source>
        <dbReference type="ARBA" id="ARBA00023136"/>
    </source>
</evidence>
<dbReference type="PANTHER" id="PTHR32552">
    <property type="entry name" value="FERRICHROME IRON RECEPTOR-RELATED"/>
    <property type="match status" value="1"/>
</dbReference>
<keyword evidence="6" id="KW-0732">Signal</keyword>
<evidence type="ECO:0000259" key="14">
    <source>
        <dbReference type="Pfam" id="PF00593"/>
    </source>
</evidence>
<evidence type="ECO:0000259" key="15">
    <source>
        <dbReference type="Pfam" id="PF07715"/>
    </source>
</evidence>
<keyword evidence="4" id="KW-0410">Iron transport</keyword>
<dbReference type="Proteomes" id="UP000075411">
    <property type="component" value="Unassembled WGS sequence"/>
</dbReference>
<evidence type="ECO:0000256" key="11">
    <source>
        <dbReference type="ARBA" id="ARBA00023237"/>
    </source>
</evidence>
<dbReference type="SUPFAM" id="SSF56935">
    <property type="entry name" value="Porins"/>
    <property type="match status" value="1"/>
</dbReference>
<evidence type="ECO:0000256" key="12">
    <source>
        <dbReference type="RuleBase" id="RU003357"/>
    </source>
</evidence>
<organism evidence="16 17">
    <name type="scientific">Acetobacter tropicalis</name>
    <dbReference type="NCBI Taxonomy" id="104102"/>
    <lineage>
        <taxon>Bacteria</taxon>
        <taxon>Pseudomonadati</taxon>
        <taxon>Pseudomonadota</taxon>
        <taxon>Alphaproteobacteria</taxon>
        <taxon>Acetobacterales</taxon>
        <taxon>Acetobacteraceae</taxon>
        <taxon>Acetobacter</taxon>
    </lineage>
</organism>
<dbReference type="EMBL" id="LHZT01000130">
    <property type="protein sequence ID" value="KXV55871.1"/>
    <property type="molecule type" value="Genomic_DNA"/>
</dbReference>
<dbReference type="InterPro" id="IPR037066">
    <property type="entry name" value="Plug_dom_sf"/>
</dbReference>
<keyword evidence="3" id="KW-1134">Transmembrane beta strand</keyword>
<feature type="domain" description="TonB-dependent receptor plug" evidence="15">
    <location>
        <begin position="85"/>
        <end position="192"/>
    </location>
</feature>
<dbReference type="Pfam" id="PF00593">
    <property type="entry name" value="TonB_dep_Rec_b-barrel"/>
    <property type="match status" value="1"/>
</dbReference>
<dbReference type="Gene3D" id="2.170.130.10">
    <property type="entry name" value="TonB-dependent receptor, plug domain"/>
    <property type="match status" value="1"/>
</dbReference>
<keyword evidence="8" id="KW-0406">Ion transport</keyword>
<keyword evidence="10 12" id="KW-0472">Membrane</keyword>
<evidence type="ECO:0000313" key="16">
    <source>
        <dbReference type="EMBL" id="KXV55871.1"/>
    </source>
</evidence>
<evidence type="ECO:0000256" key="4">
    <source>
        <dbReference type="ARBA" id="ARBA00022496"/>
    </source>
</evidence>
<comment type="subcellular location">
    <subcellularLocation>
        <location evidence="1">Cell outer membrane</location>
        <topology evidence="1">Multi-pass membrane protein</topology>
    </subcellularLocation>
</comment>
<evidence type="ECO:0000256" key="6">
    <source>
        <dbReference type="ARBA" id="ARBA00022729"/>
    </source>
</evidence>
<keyword evidence="5" id="KW-0812">Transmembrane</keyword>
<feature type="region of interest" description="Disordered" evidence="13">
    <location>
        <begin position="33"/>
        <end position="69"/>
    </location>
</feature>
<dbReference type="AlphaFoldDB" id="A0A149TRS7"/>
<evidence type="ECO:0000256" key="5">
    <source>
        <dbReference type="ARBA" id="ARBA00022692"/>
    </source>
</evidence>
<dbReference type="InterPro" id="IPR012910">
    <property type="entry name" value="Plug_dom"/>
</dbReference>
<name>A0A149TRS7_9PROT</name>
<gene>
    <name evidence="16" type="ORF">AD947_13995</name>
</gene>
<evidence type="ECO:0000313" key="17">
    <source>
        <dbReference type="Proteomes" id="UP000075411"/>
    </source>
</evidence>
<accession>A0A149TRS7</accession>
<dbReference type="PATRIC" id="fig|104102.12.peg.674"/>
<evidence type="ECO:0000256" key="1">
    <source>
        <dbReference type="ARBA" id="ARBA00004571"/>
    </source>
</evidence>
<dbReference type="PANTHER" id="PTHR32552:SF89">
    <property type="entry name" value="CATECHOLATE SIDEROPHORE RECEPTOR FIU"/>
    <property type="match status" value="1"/>
</dbReference>
<keyword evidence="7" id="KW-0408">Iron</keyword>
<comment type="similarity">
    <text evidence="12">Belongs to the TonB-dependent receptor family.</text>
</comment>
<proteinExistence type="inferred from homology"/>
<evidence type="ECO:0000256" key="2">
    <source>
        <dbReference type="ARBA" id="ARBA00022448"/>
    </source>
</evidence>
<dbReference type="Gene3D" id="2.40.170.20">
    <property type="entry name" value="TonB-dependent receptor, beta-barrel domain"/>
    <property type="match status" value="1"/>
</dbReference>
<dbReference type="Pfam" id="PF07715">
    <property type="entry name" value="Plug"/>
    <property type="match status" value="1"/>
</dbReference>
<evidence type="ECO:0008006" key="18">
    <source>
        <dbReference type="Google" id="ProtNLM"/>
    </source>
</evidence>
<evidence type="ECO:0000256" key="13">
    <source>
        <dbReference type="SAM" id="MobiDB-lite"/>
    </source>
</evidence>
<dbReference type="GO" id="GO:0009279">
    <property type="term" value="C:cell outer membrane"/>
    <property type="evidence" value="ECO:0007669"/>
    <property type="project" value="UniProtKB-SubCell"/>
</dbReference>
<evidence type="ECO:0000256" key="9">
    <source>
        <dbReference type="ARBA" id="ARBA00023077"/>
    </source>
</evidence>
<sequence>MLFGTALAGLIFDTSVGAAAPSTVGSGIKKRSSHAVAAHTTPSAVAARKDHTLPRKKRSTGPLLSKDSEEVNVSTRRVASHGAEVTVSRKVMDRFVEGTNPMQILAQTTPGANFTSTDAFGLDTYANTFYVRGFNQMQIGATLDGIPLGTQGFLNTNGVSITQAMIQDDIGGMSMSQGAGALDSFSAQNLGGAMTYTSSDPKDKAGGKVSQTFGSYNAFRTYGRVDSGILNSTGTKFYASFARTKSDLWKGQGWNTYYRHPVNGSLTSSAAFLPHFNFDYHFLSHHEFYWDIAENMRAYDYFAQTGGDNPWGGLGNANRPAQVVFDESKKVLRPERTWNYVVGYRYDSRFFSASADFYHTDYYNRLASITEGSANNANNAYLNVGRETMNGADVLATIRPIAGLEITNSFSWNNAEYQSRSINYSGENYNIKGKHQVYYPKFMYKANLNYTYKRAMFNFNVNYIGSRPMTYMNDESIPAYWLANLNLAYNFGKIGFTQNMKATFGITNLFDKNYIGGVYGSASVTGDDNANLFVASPRQFFGTVSAEF</sequence>
<reference evidence="16 17" key="1">
    <citation type="submission" date="2015-06" db="EMBL/GenBank/DDBJ databases">
        <title>Improved classification and identification of acetic acid bacteria using matrix-assisted laser desorption/ionization time-of-flight mass spectrometry; Gluconobacter nephelii and Gluconobacter uchimurae are later heterotypic synonyms of Gluconobacter japonicus and Gluconobacter oxydans, respectively.</title>
        <authorList>
            <person name="Li L."/>
            <person name="Cleenwerck I."/>
            <person name="De Vuyst L."/>
            <person name="Vandamme P."/>
        </authorList>
    </citation>
    <scope>NUCLEOTIDE SEQUENCE [LARGE SCALE GENOMIC DNA]</scope>
    <source>
        <strain evidence="16 17">LMG 1663</strain>
    </source>
</reference>
<comment type="caution">
    <text evidence="16">The sequence shown here is derived from an EMBL/GenBank/DDBJ whole genome shotgun (WGS) entry which is preliminary data.</text>
</comment>
<evidence type="ECO:0000256" key="7">
    <source>
        <dbReference type="ARBA" id="ARBA00023004"/>
    </source>
</evidence>